<protein>
    <submittedName>
        <fullName evidence="1">Uncharacterized protein</fullName>
    </submittedName>
</protein>
<sequence>MNRVSSARHQHACVMPVCAASSKVLPTRLALWTQAAPCLNRVLMVKHLLEDSAMVTENLDMCQNGELQFNRSLLQRPGS</sequence>
<evidence type="ECO:0000313" key="1">
    <source>
        <dbReference type="EMBL" id="EXB60278.1"/>
    </source>
</evidence>
<evidence type="ECO:0000313" key="2">
    <source>
        <dbReference type="Proteomes" id="UP000030645"/>
    </source>
</evidence>
<gene>
    <name evidence="1" type="ORF">L484_005876</name>
</gene>
<accession>W9QZ16</accession>
<reference evidence="2" key="1">
    <citation type="submission" date="2013-01" db="EMBL/GenBank/DDBJ databases">
        <title>Draft Genome Sequence of a Mulberry Tree, Morus notabilis C.K. Schneid.</title>
        <authorList>
            <person name="He N."/>
            <person name="Zhao S."/>
        </authorList>
    </citation>
    <scope>NUCLEOTIDE SEQUENCE</scope>
</reference>
<name>W9QZ16_9ROSA</name>
<dbReference type="Proteomes" id="UP000030645">
    <property type="component" value="Unassembled WGS sequence"/>
</dbReference>
<dbReference type="AlphaFoldDB" id="W9QZ16"/>
<organism evidence="1 2">
    <name type="scientific">Morus notabilis</name>
    <dbReference type="NCBI Taxonomy" id="981085"/>
    <lineage>
        <taxon>Eukaryota</taxon>
        <taxon>Viridiplantae</taxon>
        <taxon>Streptophyta</taxon>
        <taxon>Embryophyta</taxon>
        <taxon>Tracheophyta</taxon>
        <taxon>Spermatophyta</taxon>
        <taxon>Magnoliopsida</taxon>
        <taxon>eudicotyledons</taxon>
        <taxon>Gunneridae</taxon>
        <taxon>Pentapetalae</taxon>
        <taxon>rosids</taxon>
        <taxon>fabids</taxon>
        <taxon>Rosales</taxon>
        <taxon>Moraceae</taxon>
        <taxon>Moreae</taxon>
        <taxon>Morus</taxon>
    </lineage>
</organism>
<proteinExistence type="predicted"/>
<dbReference type="EMBL" id="KE344394">
    <property type="protein sequence ID" value="EXB60278.1"/>
    <property type="molecule type" value="Genomic_DNA"/>
</dbReference>
<keyword evidence="2" id="KW-1185">Reference proteome</keyword>